<evidence type="ECO:0000313" key="9">
    <source>
        <dbReference type="Proteomes" id="UP000299102"/>
    </source>
</evidence>
<dbReference type="AlphaFoldDB" id="A0A4C1WSP8"/>
<comment type="similarity">
    <text evidence="6">Belongs to the glycosyl hydrolase 18 family.</text>
</comment>
<dbReference type="SUPFAM" id="SSF54556">
    <property type="entry name" value="Chitinase insertion domain"/>
    <property type="match status" value="1"/>
</dbReference>
<dbReference type="OrthoDB" id="76388at2759"/>
<dbReference type="GO" id="GO:0006032">
    <property type="term" value="P:chitin catabolic process"/>
    <property type="evidence" value="ECO:0007669"/>
    <property type="project" value="TreeGrafter"/>
</dbReference>
<keyword evidence="9" id="KW-1185">Reference proteome</keyword>
<sequence>MIKSAVRIDGLLRRQENLLQEQPGTRDLENSDKILSCYYNLPSDYSNRNMLQPSMIHPHLCTHINIAFVKIVNKTLSITENLATGFRLMSKLKELNPNLKILLSIGGSGANNGFSDMVINHASRKIFIRSAISILKEFNLDGIDLDWEFPALHGSKPFILKSRERQHFSQLLREIRVEYSRHRRIYLLSVAVAAPQIIVDVAYNVDQLELYVDYVHLMTYDFHYYSPDTPFTGLNAPLFPRQNEHYYLSTLNVNFTVNMYIAKGLNRDKIVVGIPAYGHSFYLVNKNNGGLNSPASGYGSLGSSGFVSYPTVCQFMNTNKNKIIVNNETDAKVPYMHKDREWVSYDDQYSVMEKAKYIKDNHLRGAMIYSLNSDDYHEDVGGCATLSAHAGGPRAATAASLCAV</sequence>
<dbReference type="InterPro" id="IPR001579">
    <property type="entry name" value="Glyco_hydro_18_chit_AS"/>
</dbReference>
<dbReference type="Proteomes" id="UP000299102">
    <property type="component" value="Unassembled WGS sequence"/>
</dbReference>
<dbReference type="PANTHER" id="PTHR11177">
    <property type="entry name" value="CHITINASE"/>
    <property type="match status" value="1"/>
</dbReference>
<keyword evidence="3" id="KW-0325">Glycoprotein</keyword>
<evidence type="ECO:0000256" key="1">
    <source>
        <dbReference type="ARBA" id="ARBA00022729"/>
    </source>
</evidence>
<dbReference type="STRING" id="151549.A0A4C1WSP8"/>
<keyword evidence="2 5" id="KW-0378">Hydrolase</keyword>
<accession>A0A4C1WSP8</accession>
<dbReference type="GO" id="GO:0008061">
    <property type="term" value="F:chitin binding"/>
    <property type="evidence" value="ECO:0007669"/>
    <property type="project" value="InterPro"/>
</dbReference>
<dbReference type="GO" id="GO:0004568">
    <property type="term" value="F:chitinase activity"/>
    <property type="evidence" value="ECO:0007669"/>
    <property type="project" value="TreeGrafter"/>
</dbReference>
<gene>
    <name evidence="8" type="primary">CHIT1</name>
    <name evidence="8" type="ORF">EVAR_79806_1</name>
</gene>
<dbReference type="SMART" id="SM00636">
    <property type="entry name" value="Glyco_18"/>
    <property type="match status" value="1"/>
</dbReference>
<dbReference type="EMBL" id="BGZK01000629">
    <property type="protein sequence ID" value="GBP53592.1"/>
    <property type="molecule type" value="Genomic_DNA"/>
</dbReference>
<dbReference type="PROSITE" id="PS01095">
    <property type="entry name" value="GH18_1"/>
    <property type="match status" value="1"/>
</dbReference>
<dbReference type="PROSITE" id="PS51910">
    <property type="entry name" value="GH18_2"/>
    <property type="match status" value="1"/>
</dbReference>
<evidence type="ECO:0000256" key="6">
    <source>
        <dbReference type="RuleBase" id="RU004453"/>
    </source>
</evidence>
<dbReference type="Gene3D" id="3.20.20.80">
    <property type="entry name" value="Glycosidases"/>
    <property type="match status" value="1"/>
</dbReference>
<dbReference type="Pfam" id="PF00704">
    <property type="entry name" value="Glyco_hydro_18"/>
    <property type="match status" value="1"/>
</dbReference>
<organism evidence="8 9">
    <name type="scientific">Eumeta variegata</name>
    <name type="common">Bagworm moth</name>
    <name type="synonym">Eumeta japonica</name>
    <dbReference type="NCBI Taxonomy" id="151549"/>
    <lineage>
        <taxon>Eukaryota</taxon>
        <taxon>Metazoa</taxon>
        <taxon>Ecdysozoa</taxon>
        <taxon>Arthropoda</taxon>
        <taxon>Hexapoda</taxon>
        <taxon>Insecta</taxon>
        <taxon>Pterygota</taxon>
        <taxon>Neoptera</taxon>
        <taxon>Endopterygota</taxon>
        <taxon>Lepidoptera</taxon>
        <taxon>Glossata</taxon>
        <taxon>Ditrysia</taxon>
        <taxon>Tineoidea</taxon>
        <taxon>Psychidae</taxon>
        <taxon>Oiketicinae</taxon>
        <taxon>Eumeta</taxon>
    </lineage>
</organism>
<dbReference type="InterPro" id="IPR029070">
    <property type="entry name" value="Chitinase_insertion_sf"/>
</dbReference>
<dbReference type="SUPFAM" id="SSF51445">
    <property type="entry name" value="(Trans)glycosidases"/>
    <property type="match status" value="1"/>
</dbReference>
<evidence type="ECO:0000256" key="3">
    <source>
        <dbReference type="ARBA" id="ARBA00023180"/>
    </source>
</evidence>
<proteinExistence type="inferred from homology"/>
<evidence type="ECO:0000313" key="8">
    <source>
        <dbReference type="EMBL" id="GBP53592.1"/>
    </source>
</evidence>
<dbReference type="InterPro" id="IPR011583">
    <property type="entry name" value="Chitinase_II/V-like_cat"/>
</dbReference>
<reference evidence="8 9" key="1">
    <citation type="journal article" date="2019" name="Commun. Biol.">
        <title>The bagworm genome reveals a unique fibroin gene that provides high tensile strength.</title>
        <authorList>
            <person name="Kono N."/>
            <person name="Nakamura H."/>
            <person name="Ohtoshi R."/>
            <person name="Tomita M."/>
            <person name="Numata K."/>
            <person name="Arakawa K."/>
        </authorList>
    </citation>
    <scope>NUCLEOTIDE SEQUENCE [LARGE SCALE GENOMIC DNA]</scope>
</reference>
<dbReference type="PANTHER" id="PTHR11177:SF390">
    <property type="entry name" value="CHITINASE 11"/>
    <property type="match status" value="1"/>
</dbReference>
<dbReference type="FunFam" id="3.10.50.10:FF:000003">
    <property type="entry name" value="Class V chitinase CHIT5b"/>
    <property type="match status" value="1"/>
</dbReference>
<keyword evidence="4 5" id="KW-0326">Glycosidase</keyword>
<evidence type="ECO:0000259" key="7">
    <source>
        <dbReference type="PROSITE" id="PS51910"/>
    </source>
</evidence>
<evidence type="ECO:0000256" key="2">
    <source>
        <dbReference type="ARBA" id="ARBA00022801"/>
    </source>
</evidence>
<evidence type="ECO:0000256" key="4">
    <source>
        <dbReference type="ARBA" id="ARBA00023295"/>
    </source>
</evidence>
<protein>
    <submittedName>
        <fullName evidence="8">Chitotriosidase-1</fullName>
    </submittedName>
</protein>
<evidence type="ECO:0000256" key="5">
    <source>
        <dbReference type="RuleBase" id="RU000489"/>
    </source>
</evidence>
<name>A0A4C1WSP8_EUMVA</name>
<dbReference type="GO" id="GO:0005576">
    <property type="term" value="C:extracellular region"/>
    <property type="evidence" value="ECO:0007669"/>
    <property type="project" value="TreeGrafter"/>
</dbReference>
<dbReference type="GO" id="GO:0005975">
    <property type="term" value="P:carbohydrate metabolic process"/>
    <property type="evidence" value="ECO:0007669"/>
    <property type="project" value="InterPro"/>
</dbReference>
<comment type="caution">
    <text evidence="8">The sequence shown here is derived from an EMBL/GenBank/DDBJ whole genome shotgun (WGS) entry which is preliminary data.</text>
</comment>
<dbReference type="InterPro" id="IPR050314">
    <property type="entry name" value="Glycosyl_Hydrlase_18"/>
</dbReference>
<keyword evidence="1" id="KW-0732">Signal</keyword>
<dbReference type="Gene3D" id="3.10.50.10">
    <property type="match status" value="1"/>
</dbReference>
<dbReference type="InterPro" id="IPR001223">
    <property type="entry name" value="Glyco_hydro18_cat"/>
</dbReference>
<feature type="domain" description="GH18" evidence="7">
    <location>
        <begin position="33"/>
        <end position="393"/>
    </location>
</feature>
<dbReference type="InterPro" id="IPR017853">
    <property type="entry name" value="GH"/>
</dbReference>